<dbReference type="AlphaFoldDB" id="A0AAV7UN06"/>
<protein>
    <submittedName>
        <fullName evidence="2">Uncharacterized protein</fullName>
    </submittedName>
</protein>
<keyword evidence="3" id="KW-1185">Reference proteome</keyword>
<feature type="region of interest" description="Disordered" evidence="1">
    <location>
        <begin position="49"/>
        <end position="78"/>
    </location>
</feature>
<sequence>MHLLGVSICRPRAPVYARYITHLGPSSVLGPKTSTAPACTLLSSGSRELNGKGSVAPQVAPPPGQSVAPGTKFQLRTT</sequence>
<proteinExistence type="predicted"/>
<gene>
    <name evidence="2" type="ORF">NDU88_007137</name>
</gene>
<evidence type="ECO:0000256" key="1">
    <source>
        <dbReference type="SAM" id="MobiDB-lite"/>
    </source>
</evidence>
<organism evidence="2 3">
    <name type="scientific">Pleurodeles waltl</name>
    <name type="common">Iberian ribbed newt</name>
    <dbReference type="NCBI Taxonomy" id="8319"/>
    <lineage>
        <taxon>Eukaryota</taxon>
        <taxon>Metazoa</taxon>
        <taxon>Chordata</taxon>
        <taxon>Craniata</taxon>
        <taxon>Vertebrata</taxon>
        <taxon>Euteleostomi</taxon>
        <taxon>Amphibia</taxon>
        <taxon>Batrachia</taxon>
        <taxon>Caudata</taxon>
        <taxon>Salamandroidea</taxon>
        <taxon>Salamandridae</taxon>
        <taxon>Pleurodelinae</taxon>
        <taxon>Pleurodeles</taxon>
    </lineage>
</organism>
<name>A0AAV7UN06_PLEWA</name>
<comment type="caution">
    <text evidence="2">The sequence shown here is derived from an EMBL/GenBank/DDBJ whole genome shotgun (WGS) entry which is preliminary data.</text>
</comment>
<dbReference type="EMBL" id="JANPWB010000005">
    <property type="protein sequence ID" value="KAJ1190399.1"/>
    <property type="molecule type" value="Genomic_DNA"/>
</dbReference>
<reference evidence="2" key="1">
    <citation type="journal article" date="2022" name="bioRxiv">
        <title>Sequencing and chromosome-scale assembly of the giantPleurodeles waltlgenome.</title>
        <authorList>
            <person name="Brown T."/>
            <person name="Elewa A."/>
            <person name="Iarovenko S."/>
            <person name="Subramanian E."/>
            <person name="Araus A.J."/>
            <person name="Petzold A."/>
            <person name="Susuki M."/>
            <person name="Suzuki K.-i.T."/>
            <person name="Hayashi T."/>
            <person name="Toyoda A."/>
            <person name="Oliveira C."/>
            <person name="Osipova E."/>
            <person name="Leigh N.D."/>
            <person name="Simon A."/>
            <person name="Yun M.H."/>
        </authorList>
    </citation>
    <scope>NUCLEOTIDE SEQUENCE</scope>
    <source>
        <strain evidence="2">20211129_DDA</strain>
        <tissue evidence="2">Liver</tissue>
    </source>
</reference>
<dbReference type="Proteomes" id="UP001066276">
    <property type="component" value="Chromosome 3_1"/>
</dbReference>
<evidence type="ECO:0000313" key="3">
    <source>
        <dbReference type="Proteomes" id="UP001066276"/>
    </source>
</evidence>
<accession>A0AAV7UN06</accession>
<evidence type="ECO:0000313" key="2">
    <source>
        <dbReference type="EMBL" id="KAJ1190399.1"/>
    </source>
</evidence>